<gene>
    <name evidence="1" type="ORF">NEZAVI_LOCUS8582</name>
</gene>
<dbReference type="Proteomes" id="UP001152798">
    <property type="component" value="Chromosome 4"/>
</dbReference>
<dbReference type="AlphaFoldDB" id="A0A9P0HBT6"/>
<evidence type="ECO:0000313" key="2">
    <source>
        <dbReference type="Proteomes" id="UP001152798"/>
    </source>
</evidence>
<proteinExistence type="predicted"/>
<accession>A0A9P0HBT6</accession>
<protein>
    <submittedName>
        <fullName evidence="1">Uncharacterized protein</fullName>
    </submittedName>
</protein>
<dbReference type="EMBL" id="OV725080">
    <property type="protein sequence ID" value="CAH1399052.1"/>
    <property type="molecule type" value="Genomic_DNA"/>
</dbReference>
<keyword evidence="2" id="KW-1185">Reference proteome</keyword>
<evidence type="ECO:0000313" key="1">
    <source>
        <dbReference type="EMBL" id="CAH1399052.1"/>
    </source>
</evidence>
<organism evidence="1 2">
    <name type="scientific">Nezara viridula</name>
    <name type="common">Southern green stink bug</name>
    <name type="synonym">Cimex viridulus</name>
    <dbReference type="NCBI Taxonomy" id="85310"/>
    <lineage>
        <taxon>Eukaryota</taxon>
        <taxon>Metazoa</taxon>
        <taxon>Ecdysozoa</taxon>
        <taxon>Arthropoda</taxon>
        <taxon>Hexapoda</taxon>
        <taxon>Insecta</taxon>
        <taxon>Pterygota</taxon>
        <taxon>Neoptera</taxon>
        <taxon>Paraneoptera</taxon>
        <taxon>Hemiptera</taxon>
        <taxon>Heteroptera</taxon>
        <taxon>Panheteroptera</taxon>
        <taxon>Pentatomomorpha</taxon>
        <taxon>Pentatomoidea</taxon>
        <taxon>Pentatomidae</taxon>
        <taxon>Pentatominae</taxon>
        <taxon>Nezara</taxon>
    </lineage>
</organism>
<sequence>MDYLYTIDKKRQSHLCNPTSLIFCLRTKSSLTKWKKAIQLIFIKK</sequence>
<reference evidence="1" key="1">
    <citation type="submission" date="2022-01" db="EMBL/GenBank/DDBJ databases">
        <authorList>
            <person name="King R."/>
        </authorList>
    </citation>
    <scope>NUCLEOTIDE SEQUENCE</scope>
</reference>
<name>A0A9P0HBT6_NEZVI</name>